<keyword evidence="3" id="KW-1185">Reference proteome</keyword>
<dbReference type="PANTHER" id="PTHR13490:SF0">
    <property type="entry name" value="SMALL RIBOSOMAL SUBUNIT PROTEIN MS35"/>
    <property type="match status" value="1"/>
</dbReference>
<dbReference type="STRING" id="717646.M2M7X6"/>
<dbReference type="InterPro" id="IPR039848">
    <property type="entry name" value="Ribosomal_mS35_mt"/>
</dbReference>
<dbReference type="Proteomes" id="UP000011761">
    <property type="component" value="Unassembled WGS sequence"/>
</dbReference>
<evidence type="ECO:0000259" key="1">
    <source>
        <dbReference type="Pfam" id="PF10213"/>
    </source>
</evidence>
<evidence type="ECO:0000313" key="2">
    <source>
        <dbReference type="EMBL" id="EMC92436.1"/>
    </source>
</evidence>
<dbReference type="InterPro" id="IPR019349">
    <property type="entry name" value="Ribosomal_mS35_mit"/>
</dbReference>
<feature type="non-terminal residue" evidence="2">
    <location>
        <position position="1"/>
    </location>
</feature>
<dbReference type="EMBL" id="KB445562">
    <property type="protein sequence ID" value="EMC92436.1"/>
    <property type="molecule type" value="Genomic_DNA"/>
</dbReference>
<dbReference type="AlphaFoldDB" id="M2M7X6"/>
<accession>M2M7X6</accession>
<protein>
    <recommendedName>
        <fullName evidence="1">Small ribosomal subunit protein mS35 mitochondrial conserved domain-containing protein</fullName>
    </recommendedName>
</protein>
<gene>
    <name evidence="2" type="ORF">BAUCODRAFT_54502</name>
</gene>
<proteinExistence type="predicted"/>
<dbReference type="PANTHER" id="PTHR13490">
    <property type="entry name" value="MITOCHONDRIAL 28S RIBOSOMAL PROTEIN S28"/>
    <property type="match status" value="1"/>
</dbReference>
<dbReference type="RefSeq" id="XP_007680452.1">
    <property type="nucleotide sequence ID" value="XM_007682262.1"/>
</dbReference>
<feature type="non-terminal residue" evidence="2">
    <location>
        <position position="197"/>
    </location>
</feature>
<reference evidence="2 3" key="1">
    <citation type="journal article" date="2012" name="PLoS Pathog.">
        <title>Diverse lifestyles and strategies of plant pathogenesis encoded in the genomes of eighteen Dothideomycetes fungi.</title>
        <authorList>
            <person name="Ohm R.A."/>
            <person name="Feau N."/>
            <person name="Henrissat B."/>
            <person name="Schoch C.L."/>
            <person name="Horwitz B.A."/>
            <person name="Barry K.W."/>
            <person name="Condon B.J."/>
            <person name="Copeland A.C."/>
            <person name="Dhillon B."/>
            <person name="Glaser F."/>
            <person name="Hesse C.N."/>
            <person name="Kosti I."/>
            <person name="LaButti K."/>
            <person name="Lindquist E.A."/>
            <person name="Lucas S."/>
            <person name="Salamov A.A."/>
            <person name="Bradshaw R.E."/>
            <person name="Ciuffetti L."/>
            <person name="Hamelin R.C."/>
            <person name="Kema G.H.J."/>
            <person name="Lawrence C."/>
            <person name="Scott J.A."/>
            <person name="Spatafora J.W."/>
            <person name="Turgeon B.G."/>
            <person name="de Wit P.J.G.M."/>
            <person name="Zhong S."/>
            <person name="Goodwin S.B."/>
            <person name="Grigoriev I.V."/>
        </authorList>
    </citation>
    <scope>NUCLEOTIDE SEQUENCE [LARGE SCALE GENOMIC DNA]</scope>
    <source>
        <strain evidence="2 3">UAMH 10762</strain>
    </source>
</reference>
<sequence>DISALGHRELDQHRELRDLVRLAAWEMPLLSTLQKPFTPPQRAQTPLRWRYTTYMGEQHPAQAKVVVEFRPKDLVELNEKQREKLLKLVGSRWDPLRGVVRMSSEGFETQAQNKRYLGDVIASLIAEATDPNADSFEDIPLDTRHVKRKPQYPFPPHWLLTEARKKELEGLRREQLLEEGGKVEKNLLVSGEAAIEE</sequence>
<dbReference type="GO" id="GO:0003735">
    <property type="term" value="F:structural constituent of ribosome"/>
    <property type="evidence" value="ECO:0007669"/>
    <property type="project" value="InterPro"/>
</dbReference>
<dbReference type="Pfam" id="PF10213">
    <property type="entry name" value="MRP-S28"/>
    <property type="match status" value="1"/>
</dbReference>
<dbReference type="OMA" id="AMNLKWA"/>
<dbReference type="GO" id="GO:0032543">
    <property type="term" value="P:mitochondrial translation"/>
    <property type="evidence" value="ECO:0007669"/>
    <property type="project" value="InterPro"/>
</dbReference>
<feature type="domain" description="Small ribosomal subunit protein mS35 mitochondrial conserved" evidence="1">
    <location>
        <begin position="36"/>
        <end position="158"/>
    </location>
</feature>
<dbReference type="eggNOG" id="KOG3933">
    <property type="taxonomic scope" value="Eukaryota"/>
</dbReference>
<name>M2M7X6_BAUPA</name>
<dbReference type="GO" id="GO:0005763">
    <property type="term" value="C:mitochondrial small ribosomal subunit"/>
    <property type="evidence" value="ECO:0007669"/>
    <property type="project" value="TreeGrafter"/>
</dbReference>
<dbReference type="HOGENOM" id="CLU_051514_1_1_1"/>
<dbReference type="KEGG" id="bcom:BAUCODRAFT_54502"/>
<dbReference type="OrthoDB" id="283424at2759"/>
<organism evidence="2 3">
    <name type="scientific">Baudoinia panamericana (strain UAMH 10762)</name>
    <name type="common">Angels' share fungus</name>
    <name type="synonym">Baudoinia compniacensis (strain UAMH 10762)</name>
    <dbReference type="NCBI Taxonomy" id="717646"/>
    <lineage>
        <taxon>Eukaryota</taxon>
        <taxon>Fungi</taxon>
        <taxon>Dikarya</taxon>
        <taxon>Ascomycota</taxon>
        <taxon>Pezizomycotina</taxon>
        <taxon>Dothideomycetes</taxon>
        <taxon>Dothideomycetidae</taxon>
        <taxon>Mycosphaerellales</taxon>
        <taxon>Teratosphaeriaceae</taxon>
        <taxon>Baudoinia</taxon>
    </lineage>
</organism>
<evidence type="ECO:0000313" key="3">
    <source>
        <dbReference type="Proteomes" id="UP000011761"/>
    </source>
</evidence>
<dbReference type="GeneID" id="19115351"/>